<dbReference type="InterPro" id="IPR012674">
    <property type="entry name" value="Calycin"/>
</dbReference>
<dbReference type="EMBL" id="GBZX01000357">
    <property type="protein sequence ID" value="JAG92383.1"/>
    <property type="molecule type" value="mRNA"/>
</dbReference>
<proteinExistence type="evidence at transcript level"/>
<protein>
    <submittedName>
        <fullName evidence="2">Putative secreted protein</fullName>
    </submittedName>
</protein>
<feature type="signal peptide" evidence="1">
    <location>
        <begin position="1"/>
        <end position="19"/>
    </location>
</feature>
<feature type="non-terminal residue" evidence="2">
    <location>
        <position position="181"/>
    </location>
</feature>
<keyword evidence="1" id="KW-0732">Signal</keyword>
<evidence type="ECO:0000256" key="1">
    <source>
        <dbReference type="SAM" id="SignalP"/>
    </source>
</evidence>
<reference evidence="2" key="1">
    <citation type="journal article" date="2015" name="PLoS ONE">
        <title>An Insight into the Sialome of the Lone Star Tick, Amblyomma americanum, with a Glimpse on Its Time Dependent Gene Expression.</title>
        <authorList>
            <person name="Karim S."/>
            <person name="Ribeiro J.M."/>
        </authorList>
    </citation>
    <scope>NUCLEOTIDE SEQUENCE</scope>
    <source>
        <tissue evidence="2">Salivary gland</tissue>
    </source>
</reference>
<sequence length="181" mass="21035">MKKPQFALLCLLINIKLSAQRGLGHCHIDCGKNARDYECNNHHEENYCPGQSPLQCKGGNVCVCDRKYFRKSPTECIPLERDCRERKFDSLELLITMEDIYMVKISDTLKMDFPTRCLRSTFLTFADNVIQREIKYREMIGRSKELWLTKTIGVQLQKQGDTLTILNFDTLKHVTRASKPE</sequence>
<name>A0A0C9SFB3_AMBAM</name>
<accession>A0A0C9SFB3</accession>
<organism evidence="2">
    <name type="scientific">Amblyomma americanum</name>
    <name type="common">Lone star tick</name>
    <dbReference type="NCBI Taxonomy" id="6943"/>
    <lineage>
        <taxon>Eukaryota</taxon>
        <taxon>Metazoa</taxon>
        <taxon>Ecdysozoa</taxon>
        <taxon>Arthropoda</taxon>
        <taxon>Chelicerata</taxon>
        <taxon>Arachnida</taxon>
        <taxon>Acari</taxon>
        <taxon>Parasitiformes</taxon>
        <taxon>Ixodida</taxon>
        <taxon>Ixodoidea</taxon>
        <taxon>Ixodidae</taxon>
        <taxon>Amblyomminae</taxon>
        <taxon>Amblyomma</taxon>
    </lineage>
</organism>
<evidence type="ECO:0000313" key="2">
    <source>
        <dbReference type="EMBL" id="JAG92383.1"/>
    </source>
</evidence>
<dbReference type="Gene3D" id="2.40.128.20">
    <property type="match status" value="1"/>
</dbReference>
<feature type="chain" id="PRO_5002219904" evidence="1">
    <location>
        <begin position="20"/>
        <end position="181"/>
    </location>
</feature>
<dbReference type="AlphaFoldDB" id="A0A0C9SFB3"/>